<evidence type="ECO:0000256" key="1">
    <source>
        <dbReference type="ARBA" id="ARBA00022536"/>
    </source>
</evidence>
<evidence type="ECO:0000256" key="3">
    <source>
        <dbReference type="ARBA" id="ARBA00022737"/>
    </source>
</evidence>
<evidence type="ECO:0000256" key="7">
    <source>
        <dbReference type="PROSITE-ProRule" id="PRU00076"/>
    </source>
</evidence>
<dbReference type="SUPFAM" id="SSF57196">
    <property type="entry name" value="EGF/Laminin"/>
    <property type="match status" value="1"/>
</dbReference>
<organism evidence="9 10">
    <name type="scientific">Pocillopora meandrina</name>
    <dbReference type="NCBI Taxonomy" id="46732"/>
    <lineage>
        <taxon>Eukaryota</taxon>
        <taxon>Metazoa</taxon>
        <taxon>Cnidaria</taxon>
        <taxon>Anthozoa</taxon>
        <taxon>Hexacorallia</taxon>
        <taxon>Scleractinia</taxon>
        <taxon>Astrocoeniina</taxon>
        <taxon>Pocilloporidae</taxon>
        <taxon>Pocillopora</taxon>
    </lineage>
</organism>
<evidence type="ECO:0000313" key="9">
    <source>
        <dbReference type="EMBL" id="CAH3034478.1"/>
    </source>
</evidence>
<sequence length="129" mass="14471">MMFPQYYNFPGRRLKNHVIRSANVKNLDDCVLFCYLNDNCVSLNFKKNAELGGIGYICEANNATHLDYDIDLIDNGVFYYHGSKSACGKNSPCQNNAACQSGFTSKGYRCLCPLGFEGENCEKDFYTAV</sequence>
<keyword evidence="3" id="KW-0677">Repeat</keyword>
<dbReference type="Pfam" id="PF00008">
    <property type="entry name" value="EGF"/>
    <property type="match status" value="1"/>
</dbReference>
<keyword evidence="5 7" id="KW-1015">Disulfide bond</keyword>
<evidence type="ECO:0000256" key="5">
    <source>
        <dbReference type="ARBA" id="ARBA00023157"/>
    </source>
</evidence>
<comment type="caution">
    <text evidence="7">Lacks conserved residue(s) required for the propagation of feature annotation.</text>
</comment>
<dbReference type="PROSITE" id="PS00022">
    <property type="entry name" value="EGF_1"/>
    <property type="match status" value="1"/>
</dbReference>
<keyword evidence="6" id="KW-0325">Glycoprotein</keyword>
<dbReference type="InterPro" id="IPR003609">
    <property type="entry name" value="Pan_app"/>
</dbReference>
<reference evidence="9 10" key="1">
    <citation type="submission" date="2022-05" db="EMBL/GenBank/DDBJ databases">
        <authorList>
            <consortium name="Genoscope - CEA"/>
            <person name="William W."/>
        </authorList>
    </citation>
    <scope>NUCLEOTIDE SEQUENCE [LARGE SCALE GENOMIC DNA]</scope>
</reference>
<keyword evidence="4" id="KW-0106">Calcium</keyword>
<feature type="disulfide bond" evidence="7">
    <location>
        <begin position="112"/>
        <end position="121"/>
    </location>
</feature>
<dbReference type="Proteomes" id="UP001159428">
    <property type="component" value="Unassembled WGS sequence"/>
</dbReference>
<comment type="caution">
    <text evidence="9">The sequence shown here is derived from an EMBL/GenBank/DDBJ whole genome shotgun (WGS) entry which is preliminary data.</text>
</comment>
<keyword evidence="2" id="KW-0732">Signal</keyword>
<keyword evidence="10" id="KW-1185">Reference proteome</keyword>
<feature type="domain" description="EGF-like" evidence="8">
    <location>
        <begin position="83"/>
        <end position="122"/>
    </location>
</feature>
<gene>
    <name evidence="9" type="ORF">PMEA_00010753</name>
</gene>
<dbReference type="GO" id="GO:0048589">
    <property type="term" value="P:developmental growth"/>
    <property type="evidence" value="ECO:0007669"/>
    <property type="project" value="UniProtKB-ARBA"/>
</dbReference>
<evidence type="ECO:0000256" key="2">
    <source>
        <dbReference type="ARBA" id="ARBA00022729"/>
    </source>
</evidence>
<dbReference type="EMBL" id="CALNXJ010000002">
    <property type="protein sequence ID" value="CAH3034478.1"/>
    <property type="molecule type" value="Genomic_DNA"/>
</dbReference>
<dbReference type="FunFam" id="2.10.25.10:FF:000508">
    <property type="entry name" value="Eyes shut homolog"/>
    <property type="match status" value="1"/>
</dbReference>
<dbReference type="Gene3D" id="2.10.25.10">
    <property type="entry name" value="Laminin"/>
    <property type="match status" value="1"/>
</dbReference>
<dbReference type="Pfam" id="PF00024">
    <property type="entry name" value="PAN_1"/>
    <property type="match status" value="1"/>
</dbReference>
<dbReference type="PROSITE" id="PS01186">
    <property type="entry name" value="EGF_2"/>
    <property type="match status" value="1"/>
</dbReference>
<feature type="disulfide bond" evidence="7">
    <location>
        <begin position="93"/>
        <end position="110"/>
    </location>
</feature>
<dbReference type="SUPFAM" id="SSF57414">
    <property type="entry name" value="Hairpin loop containing domain-like"/>
    <property type="match status" value="1"/>
</dbReference>
<proteinExistence type="predicted"/>
<protein>
    <recommendedName>
        <fullName evidence="8">EGF-like domain-containing protein</fullName>
    </recommendedName>
</protein>
<dbReference type="CDD" id="cd00054">
    <property type="entry name" value="EGF_CA"/>
    <property type="match status" value="1"/>
</dbReference>
<accession>A0AAU9VS89</accession>
<dbReference type="PROSITE" id="PS50026">
    <property type="entry name" value="EGF_3"/>
    <property type="match status" value="1"/>
</dbReference>
<evidence type="ECO:0000256" key="4">
    <source>
        <dbReference type="ARBA" id="ARBA00022837"/>
    </source>
</evidence>
<keyword evidence="1 7" id="KW-0245">EGF-like domain</keyword>
<dbReference type="SMART" id="SM00181">
    <property type="entry name" value="EGF"/>
    <property type="match status" value="1"/>
</dbReference>
<evidence type="ECO:0000256" key="6">
    <source>
        <dbReference type="ARBA" id="ARBA00023180"/>
    </source>
</evidence>
<dbReference type="InterPro" id="IPR000742">
    <property type="entry name" value="EGF"/>
</dbReference>
<name>A0AAU9VS89_9CNID</name>
<dbReference type="AlphaFoldDB" id="A0AAU9VS89"/>
<evidence type="ECO:0000313" key="10">
    <source>
        <dbReference type="Proteomes" id="UP001159428"/>
    </source>
</evidence>
<evidence type="ECO:0000259" key="8">
    <source>
        <dbReference type="PROSITE" id="PS50026"/>
    </source>
</evidence>